<dbReference type="EC" id="2.4.1.256" evidence="4 14"/>
<dbReference type="FunCoup" id="A0A158NKE6">
    <property type="interactions" value="1761"/>
</dbReference>
<reference evidence="15" key="2">
    <citation type="submission" date="2016-04" db="UniProtKB">
        <authorList>
            <consortium name="EnsemblMetazoa"/>
        </authorList>
    </citation>
    <scope>IDENTIFICATION</scope>
</reference>
<dbReference type="GO" id="GO:0006488">
    <property type="term" value="P:dolichol-linked oligosaccharide biosynthetic process"/>
    <property type="evidence" value="ECO:0007669"/>
    <property type="project" value="UniProtKB-UniRule"/>
</dbReference>
<keyword evidence="16" id="KW-1185">Reference proteome</keyword>
<evidence type="ECO:0000256" key="9">
    <source>
        <dbReference type="ARBA" id="ARBA00022824"/>
    </source>
</evidence>
<feature type="transmembrane region" description="Helical" evidence="14">
    <location>
        <begin position="263"/>
        <end position="287"/>
    </location>
</feature>
<dbReference type="EnsemblMetazoa" id="XM_012202614.1">
    <property type="protein sequence ID" value="XP_012058004.1"/>
    <property type="gene ID" value="LOC105621143"/>
</dbReference>
<feature type="transmembrane region" description="Helical" evidence="14">
    <location>
        <begin position="191"/>
        <end position="216"/>
    </location>
</feature>
<dbReference type="OrthoDB" id="4769at2759"/>
<keyword evidence="11 14" id="KW-0472">Membrane</keyword>
<reference evidence="16" key="1">
    <citation type="journal article" date="2011" name="PLoS Genet.">
        <title>The genome sequence of the leaf-cutter ant Atta cephalotes reveals insights into its obligate symbiotic lifestyle.</title>
        <authorList>
            <person name="Suen G."/>
            <person name="Teiling C."/>
            <person name="Li L."/>
            <person name="Holt C."/>
            <person name="Abouheif E."/>
            <person name="Bornberg-Bauer E."/>
            <person name="Bouffard P."/>
            <person name="Caldera E.J."/>
            <person name="Cash E."/>
            <person name="Cavanaugh A."/>
            <person name="Denas O."/>
            <person name="Elhaik E."/>
            <person name="Fave M.J."/>
            <person name="Gadau J."/>
            <person name="Gibson J.D."/>
            <person name="Graur D."/>
            <person name="Grubbs K.J."/>
            <person name="Hagen D.E."/>
            <person name="Harkins T.T."/>
            <person name="Helmkampf M."/>
            <person name="Hu H."/>
            <person name="Johnson B.R."/>
            <person name="Kim J."/>
            <person name="Marsh S.E."/>
            <person name="Moeller J.A."/>
            <person name="Munoz-Torres M.C."/>
            <person name="Murphy M.C."/>
            <person name="Naughton M.C."/>
            <person name="Nigam S."/>
            <person name="Overson R."/>
            <person name="Rajakumar R."/>
            <person name="Reese J.T."/>
            <person name="Scott J.J."/>
            <person name="Smith C.R."/>
            <person name="Tao S."/>
            <person name="Tsutsui N.D."/>
            <person name="Viljakainen L."/>
            <person name="Wissler L."/>
            <person name="Yandell M.D."/>
            <person name="Zimmer F."/>
            <person name="Taylor J."/>
            <person name="Slater S.C."/>
            <person name="Clifton S.W."/>
            <person name="Warren W.C."/>
            <person name="Elsik C.G."/>
            <person name="Smith C.D."/>
            <person name="Weinstock G.M."/>
            <person name="Gerardo N.M."/>
            <person name="Currie C.R."/>
        </authorList>
    </citation>
    <scope>NUCLEOTIDE SEQUENCE [LARGE SCALE GENOMIC DNA]</scope>
</reference>
<accession>A0A158NKE6</accession>
<evidence type="ECO:0000256" key="13">
    <source>
        <dbReference type="ARBA" id="ARBA00048064"/>
    </source>
</evidence>
<protein>
    <recommendedName>
        <fullName evidence="5 14">Dol-P-Glc:Glc(2)Man(9)GlcNAc(2)-PP-Dol alpha-1,2-glucosyltransferase</fullName>
        <ecNumber evidence="4 14">2.4.1.256</ecNumber>
    </recommendedName>
</protein>
<proteinExistence type="inferred from homology"/>
<feature type="transmembrane region" description="Helical" evidence="14">
    <location>
        <begin position="39"/>
        <end position="55"/>
    </location>
</feature>
<evidence type="ECO:0000313" key="15">
    <source>
        <dbReference type="EnsemblMetazoa" id="XP_012058004.1"/>
    </source>
</evidence>
<dbReference type="eggNOG" id="KOG2642">
    <property type="taxonomic scope" value="Eukaryota"/>
</dbReference>
<dbReference type="PANTHER" id="PTHR12989:SF10">
    <property type="entry name" value="DOL-P-GLC:GLC(2)MAN(9)GLCNAC(2)-PP-DOL ALPHA-1,2-GLUCOSYLTRANSFERASE-RELATED"/>
    <property type="match status" value="1"/>
</dbReference>
<name>A0A158NKE6_ATTCE</name>
<comment type="similarity">
    <text evidence="3 14">Belongs to the ALG10 glucosyltransferase family.</text>
</comment>
<evidence type="ECO:0000256" key="5">
    <source>
        <dbReference type="ARBA" id="ARBA00018512"/>
    </source>
</evidence>
<sequence length="488" mass="58328">MNTILSTLMRGVFWIISKTTKCLEVLVHIELNYDSFTKFLFFTFLASTTLLFWYLNDIQPDYYIDEAFHVPQTLRYCAWNFTEWDPKITTLPGLYFITSAILSPFNLCDITYMRGINVLGAFTNLYLFFNIIKENWKSQMDWWNKWSIIGLMYNLTLFPPLYFWSFFYYTDVMSVNMVLLMFYLHQCKHTIMVALAGLLAVLIRQTNIIWFSFFTIERALDIFDSRMKEPISSEKLTTSLHFLLIWRQLMYEMRKDPLSFIKFVAQICGSLFPYLMVCLMFIAFVAWNEGIVVGDRSAHVATIHVCQIFYFSAFVSLFSWPYVIPHWQMCLRFLHQHWIFVSSAVALMAATICSNTLVHPYILADNRHYSFYVWNRYMSRYAEFKYLLIPIYCASLFAMSRNIAHLRFLTQINYVICVCVVLIPQLLVEPRYFILPYIFYRLNMKRPERWQILCESFTIHAINFLHITVFATKVFYWKDQPYAQRISW</sequence>
<keyword evidence="9" id="KW-0256">Endoplasmic reticulum</keyword>
<organism evidence="15 16">
    <name type="scientific">Atta cephalotes</name>
    <name type="common">Leafcutter ant</name>
    <dbReference type="NCBI Taxonomy" id="12957"/>
    <lineage>
        <taxon>Eukaryota</taxon>
        <taxon>Metazoa</taxon>
        <taxon>Ecdysozoa</taxon>
        <taxon>Arthropoda</taxon>
        <taxon>Hexapoda</taxon>
        <taxon>Insecta</taxon>
        <taxon>Pterygota</taxon>
        <taxon>Neoptera</taxon>
        <taxon>Endopterygota</taxon>
        <taxon>Hymenoptera</taxon>
        <taxon>Apocrita</taxon>
        <taxon>Aculeata</taxon>
        <taxon>Formicoidea</taxon>
        <taxon>Formicidae</taxon>
        <taxon>Myrmicinae</taxon>
        <taxon>Atta</taxon>
    </lineage>
</organism>
<feature type="transmembrane region" description="Helical" evidence="14">
    <location>
        <begin position="337"/>
        <end position="364"/>
    </location>
</feature>
<dbReference type="Proteomes" id="UP000005205">
    <property type="component" value="Unassembled WGS sequence"/>
</dbReference>
<evidence type="ECO:0000256" key="10">
    <source>
        <dbReference type="ARBA" id="ARBA00022989"/>
    </source>
</evidence>
<comment type="subcellular location">
    <subcellularLocation>
        <location evidence="1">Endoplasmic reticulum membrane</location>
        <topology evidence="1">Multi-pass membrane protein</topology>
    </subcellularLocation>
</comment>
<evidence type="ECO:0000256" key="3">
    <source>
        <dbReference type="ARBA" id="ARBA00010600"/>
    </source>
</evidence>
<feature type="transmembrane region" description="Helical" evidence="14">
    <location>
        <begin position="307"/>
        <end position="325"/>
    </location>
</feature>
<keyword evidence="8 14" id="KW-0812">Transmembrane</keyword>
<feature type="transmembrane region" description="Helical" evidence="14">
    <location>
        <begin position="384"/>
        <end position="400"/>
    </location>
</feature>
<dbReference type="PIRSF" id="PIRSF028810">
    <property type="entry name" value="Alpha1_2_glucosyltferase_Alg10"/>
    <property type="match status" value="1"/>
</dbReference>
<dbReference type="InterPro" id="IPR016900">
    <property type="entry name" value="Alg10"/>
</dbReference>
<keyword evidence="6 14" id="KW-0328">Glycosyltransferase</keyword>
<feature type="transmembrane region" description="Helical" evidence="14">
    <location>
        <begin position="115"/>
        <end position="132"/>
    </location>
</feature>
<evidence type="ECO:0000256" key="12">
    <source>
        <dbReference type="ARBA" id="ARBA00044727"/>
    </source>
</evidence>
<comment type="catalytic activity">
    <reaction evidence="13">
        <text>an alpha-D-Glc-(1-&gt;3)-alpha-D-Glc-(1-&gt;3)-alpha-D-Man-(1-&gt;2)-alpha-D-Man-(1-&gt;2)-alpha-D-Man-(1-&gt;3)-[alpha-D-Man-(1-&gt;2)-alpha-D-Man-(1-&gt;3)-[alpha-D-Man-(1-&gt;2)-alpha-D-Man-(1-&gt;6)]-alpha-D-Man-(1-&gt;6)]-beta-D-Man-(1-&gt;4)-beta-D-GlcNAc-(1-&gt;4)-alpha-D-GlcNAc-diphospho-di-trans,poly-cis-dolichol + a di-trans,poly-cis-dolichyl beta-D-glucosyl phosphate = a alpha-D-Glc-(1-&gt;2)-alpha-D-Glc-(1-&gt;3)-alpha-D-Glc-(1-&gt;3)-alpha-D-Man-(1-&gt;2)-alpha-D-Man-(1-&gt;2)-alpha-D-Man-(1-&gt;3)-[alpha-D-Man-(1-&gt;2)-alpha-D-Man-(1-&gt;3)-[alpha-D-Man-(1-&gt;2)-alpha-D-Man-(1-&gt;6)]-alpha-D-Man-(1-&gt;6)]-beta-D-Man-(1-&gt;4)-beta-D-GlcNAc-(1-&gt;4)-alpha-D-GlcNAc-diphospho-di-trans,poly-cis-dolichol + a di-trans,poly-cis-dolichyl phosphate + H(+)</text>
        <dbReference type="Rhea" id="RHEA:29543"/>
        <dbReference type="Rhea" id="RHEA-COMP:19498"/>
        <dbReference type="Rhea" id="RHEA-COMP:19502"/>
        <dbReference type="Rhea" id="RHEA-COMP:19512"/>
        <dbReference type="Rhea" id="RHEA-COMP:19522"/>
        <dbReference type="ChEBI" id="CHEBI:15378"/>
        <dbReference type="ChEBI" id="CHEBI:57525"/>
        <dbReference type="ChEBI" id="CHEBI:57683"/>
        <dbReference type="ChEBI" id="CHEBI:132522"/>
        <dbReference type="ChEBI" id="CHEBI:132523"/>
        <dbReference type="EC" id="2.4.1.256"/>
    </reaction>
    <physiologicalReaction direction="left-to-right" evidence="13">
        <dbReference type="Rhea" id="RHEA:29544"/>
    </physiologicalReaction>
</comment>
<comment type="caution">
    <text evidence="14">Lacks conserved residue(s) required for the propagation of feature annotation.</text>
</comment>
<dbReference type="PANTHER" id="PTHR12989">
    <property type="entry name" value="ALPHA-1,2-GLUCOSYLTRANSFERASE ALG10"/>
    <property type="match status" value="1"/>
</dbReference>
<evidence type="ECO:0000256" key="6">
    <source>
        <dbReference type="ARBA" id="ARBA00022676"/>
    </source>
</evidence>
<feature type="transmembrane region" description="Helical" evidence="14">
    <location>
        <begin position="412"/>
        <end position="439"/>
    </location>
</feature>
<evidence type="ECO:0000313" key="16">
    <source>
        <dbReference type="Proteomes" id="UP000005205"/>
    </source>
</evidence>
<evidence type="ECO:0000256" key="11">
    <source>
        <dbReference type="ARBA" id="ARBA00023136"/>
    </source>
</evidence>
<dbReference type="GO" id="GO:0005789">
    <property type="term" value="C:endoplasmic reticulum membrane"/>
    <property type="evidence" value="ECO:0007669"/>
    <property type="project" value="UniProtKB-SubCell"/>
</dbReference>
<evidence type="ECO:0000256" key="7">
    <source>
        <dbReference type="ARBA" id="ARBA00022679"/>
    </source>
</evidence>
<comment type="pathway">
    <text evidence="2">Protein modification; protein glycosylation.</text>
</comment>
<dbReference type="Pfam" id="PF04922">
    <property type="entry name" value="DIE2_ALG10"/>
    <property type="match status" value="1"/>
</dbReference>
<evidence type="ECO:0000256" key="4">
    <source>
        <dbReference type="ARBA" id="ARBA00011967"/>
    </source>
</evidence>
<dbReference type="EMBL" id="ADTU01018792">
    <property type="status" value="NOT_ANNOTATED_CDS"/>
    <property type="molecule type" value="Genomic_DNA"/>
</dbReference>
<gene>
    <name evidence="15" type="primary">105621143</name>
</gene>
<dbReference type="GO" id="GO:0106073">
    <property type="term" value="F:dolichyl pyrophosphate Glc2Man9GlcNAc2 alpha-1,2-glucosyltransferase activity"/>
    <property type="evidence" value="ECO:0007669"/>
    <property type="project" value="UniProtKB-UniRule"/>
</dbReference>
<evidence type="ECO:0000256" key="14">
    <source>
        <dbReference type="PIRNR" id="PIRNR028810"/>
    </source>
</evidence>
<keyword evidence="7" id="KW-0808">Transferase</keyword>
<comment type="function">
    <text evidence="12">Dol-P-Glc:Glc(2)Man(9)GlcNAc(2)-PP-Dol alpha-1,2-glucosyltransferase that operates in the biosynthetic pathway of dolichol-linked oligosaccharides, the glycan precursors employed in protein asparagine (N)-glycosylation. The assembly of dolichol-linked oligosaccharides begins on the cytosolic side of the endoplasmic reticulum membrane and finishes in its lumen. The sequential addition of sugars to dolichol pyrophosphate produces dolichol-linked oligosaccharides containing fourteen sugars, including two GlcNAcs, nine mannoses and three glucoses. Once assembled, the oligosaccharide is transferred from the lipid to nascent proteins by oligosaccharyltransferases. In the lumen of the endoplasmic reticulum, adds the third and last glucose residue from dolichyl phosphate glucose (Dol-P-Glc) onto the lipid-linked oligosaccharide intermediate Glc(2)Man(9)GlcNAc(2)-PP-Dol to produce Glc(3)Man(9)GlcNAc(2)-PP-Dol.</text>
</comment>
<dbReference type="AlphaFoldDB" id="A0A158NKE6"/>
<evidence type="ECO:0000256" key="2">
    <source>
        <dbReference type="ARBA" id="ARBA00004922"/>
    </source>
</evidence>
<evidence type="ECO:0000256" key="1">
    <source>
        <dbReference type="ARBA" id="ARBA00004477"/>
    </source>
</evidence>
<keyword evidence="10 14" id="KW-1133">Transmembrane helix</keyword>
<evidence type="ECO:0000256" key="8">
    <source>
        <dbReference type="ARBA" id="ARBA00022692"/>
    </source>
</evidence>
<dbReference type="KEGG" id="acep:105621143"/>
<dbReference type="STRING" id="12957.A0A158NKE6"/>
<dbReference type="InParanoid" id="A0A158NKE6"/>